<dbReference type="InterPro" id="IPR045864">
    <property type="entry name" value="aa-tRNA-synth_II/BPL/LPL"/>
</dbReference>
<dbReference type="CDD" id="cd00090">
    <property type="entry name" value="HTH_ARSR"/>
    <property type="match status" value="1"/>
</dbReference>
<sequence length="336" mass="35831">MQETRERVLDALSEGPVTGPELAERLDVSRAAVWKHVEALREAGFGIASEDEGYALAEVPEFGGVAVEYGLEAPFDVEYHESIPSTNARARDLADEGKSDVAVLADEQTGGRGRLDREWSSPSGGVWLSLLVRPDVPPAHAPAFTLAAAVAVTRAAREAGVDARIKWPNDVVVSEANDSPSERSSDDVVVSGEDSAGLAVERKLAGILTEMEGEADRVSWVVVGMGINANVDPADLPSEARPATLSAEAGAVDRRLFTQRVLEEFDELRGEPRAVIPAWREHATTLGTRVRVDTPGGEVVGDAVDVEFPGTLVVDTGDERVQVTAGDCEHLRPIVD</sequence>
<dbReference type="RefSeq" id="WP_179909074.1">
    <property type="nucleotide sequence ID" value="NZ_CP058910.1"/>
</dbReference>
<evidence type="ECO:0000313" key="3">
    <source>
        <dbReference type="EMBL" id="QLH79203.1"/>
    </source>
</evidence>
<dbReference type="Gene3D" id="2.30.30.100">
    <property type="match status" value="1"/>
</dbReference>
<dbReference type="InterPro" id="IPR004143">
    <property type="entry name" value="BPL_LPL_catalytic"/>
</dbReference>
<feature type="domain" description="BPL/LPL catalytic" evidence="2">
    <location>
        <begin position="62"/>
        <end position="273"/>
    </location>
</feature>
<dbReference type="OrthoDB" id="46252at2157"/>
<dbReference type="Pfam" id="PF02237">
    <property type="entry name" value="BPL_C"/>
    <property type="match status" value="1"/>
</dbReference>
<dbReference type="InterPro" id="IPR036388">
    <property type="entry name" value="WH-like_DNA-bd_sf"/>
</dbReference>
<dbReference type="EC" id="6.3.4.15" evidence="3"/>
<reference evidence="3 4" key="1">
    <citation type="submission" date="2020-07" db="EMBL/GenBank/DDBJ databases">
        <title>Halosimplex pelagicum sp. nov. and Halosimplex rubrum sp. nov., isolated from salted brown alga Laminaria, and emended description of the genus Halosimplex.</title>
        <authorList>
            <person name="Cui H."/>
        </authorList>
    </citation>
    <scope>NUCLEOTIDE SEQUENCE [LARGE SCALE GENOMIC DNA]</scope>
    <source>
        <strain evidence="3 4">R27</strain>
    </source>
</reference>
<dbReference type="InterPro" id="IPR013196">
    <property type="entry name" value="HTH_11"/>
</dbReference>
<dbReference type="InterPro" id="IPR030855">
    <property type="entry name" value="Bifunct_BirA"/>
</dbReference>
<dbReference type="Proteomes" id="UP000509667">
    <property type="component" value="Chromosome"/>
</dbReference>
<evidence type="ECO:0000313" key="4">
    <source>
        <dbReference type="Proteomes" id="UP000509667"/>
    </source>
</evidence>
<evidence type="ECO:0000259" key="2">
    <source>
        <dbReference type="PROSITE" id="PS51733"/>
    </source>
</evidence>
<dbReference type="PANTHER" id="PTHR12835:SF5">
    <property type="entry name" value="BIOTIN--PROTEIN LIGASE"/>
    <property type="match status" value="1"/>
</dbReference>
<dbReference type="GO" id="GO:0005737">
    <property type="term" value="C:cytoplasm"/>
    <property type="evidence" value="ECO:0007669"/>
    <property type="project" value="TreeGrafter"/>
</dbReference>
<gene>
    <name evidence="3" type="ORF">HZS55_18750</name>
</gene>
<proteinExistence type="inferred from homology"/>
<dbReference type="GO" id="GO:0004077">
    <property type="term" value="F:biotin--[biotin carboxyl-carrier protein] ligase activity"/>
    <property type="evidence" value="ECO:0007669"/>
    <property type="project" value="UniProtKB-EC"/>
</dbReference>
<dbReference type="InterPro" id="IPR011991">
    <property type="entry name" value="ArsR-like_HTH"/>
</dbReference>
<dbReference type="KEGG" id="hrr:HZS55_18750"/>
<dbReference type="EMBL" id="CP058910">
    <property type="protein sequence ID" value="QLH79203.1"/>
    <property type="molecule type" value="Genomic_DNA"/>
</dbReference>
<dbReference type="Gene3D" id="1.10.10.10">
    <property type="entry name" value="Winged helix-like DNA-binding domain superfamily/Winged helix DNA-binding domain"/>
    <property type="match status" value="1"/>
</dbReference>
<dbReference type="SUPFAM" id="SSF55681">
    <property type="entry name" value="Class II aaRS and biotin synthetases"/>
    <property type="match status" value="1"/>
</dbReference>
<name>A0A7D5P2B7_9EURY</name>
<evidence type="ECO:0000256" key="1">
    <source>
        <dbReference type="ARBA" id="ARBA00022598"/>
    </source>
</evidence>
<dbReference type="PROSITE" id="PS51733">
    <property type="entry name" value="BPL_LPL_CATALYTIC"/>
    <property type="match status" value="1"/>
</dbReference>
<dbReference type="AlphaFoldDB" id="A0A7D5P2B7"/>
<dbReference type="GO" id="GO:0006355">
    <property type="term" value="P:regulation of DNA-templated transcription"/>
    <property type="evidence" value="ECO:0007669"/>
    <property type="project" value="InterPro"/>
</dbReference>
<dbReference type="Gene3D" id="3.30.930.10">
    <property type="entry name" value="Bira Bifunctional Protein, Domain 2"/>
    <property type="match status" value="1"/>
</dbReference>
<dbReference type="Pfam" id="PF03099">
    <property type="entry name" value="BPL_LplA_LipB"/>
    <property type="match status" value="1"/>
</dbReference>
<keyword evidence="1 3" id="KW-0436">Ligase</keyword>
<dbReference type="InterPro" id="IPR004408">
    <property type="entry name" value="Biotin_CoA_COase_ligase"/>
</dbReference>
<protein>
    <submittedName>
        <fullName evidence="3">Biotin--[acetyl-CoA-carboxylase] ligase</fullName>
        <ecNumber evidence="3">6.3.4.15</ecNumber>
    </submittedName>
</protein>
<keyword evidence="4" id="KW-1185">Reference proteome</keyword>
<organism evidence="3 4">
    <name type="scientific">Halosimplex rubrum</name>
    <dbReference type="NCBI Taxonomy" id="869889"/>
    <lineage>
        <taxon>Archaea</taxon>
        <taxon>Methanobacteriati</taxon>
        <taxon>Methanobacteriota</taxon>
        <taxon>Stenosarchaea group</taxon>
        <taxon>Halobacteria</taxon>
        <taxon>Halobacteriales</taxon>
        <taxon>Haloarculaceae</taxon>
        <taxon>Halosimplex</taxon>
    </lineage>
</organism>
<dbReference type="Pfam" id="PF08279">
    <property type="entry name" value="HTH_11"/>
    <property type="match status" value="1"/>
</dbReference>
<dbReference type="HAMAP" id="MF_00978">
    <property type="entry name" value="Bifunct_BirA"/>
    <property type="match status" value="1"/>
</dbReference>
<dbReference type="InterPro" id="IPR003142">
    <property type="entry name" value="BPL_C"/>
</dbReference>
<accession>A0A7D5P2B7</accession>
<dbReference type="SUPFAM" id="SSF46785">
    <property type="entry name" value="Winged helix' DNA-binding domain"/>
    <property type="match status" value="1"/>
</dbReference>
<dbReference type="InterPro" id="IPR036390">
    <property type="entry name" value="WH_DNA-bd_sf"/>
</dbReference>
<dbReference type="NCBIfam" id="TIGR00121">
    <property type="entry name" value="birA_ligase"/>
    <property type="match status" value="1"/>
</dbReference>
<dbReference type="PANTHER" id="PTHR12835">
    <property type="entry name" value="BIOTIN PROTEIN LIGASE"/>
    <property type="match status" value="1"/>
</dbReference>
<dbReference type="GeneID" id="56079947"/>
<dbReference type="CDD" id="cd16442">
    <property type="entry name" value="BPL"/>
    <property type="match status" value="1"/>
</dbReference>